<evidence type="ECO:0000256" key="5">
    <source>
        <dbReference type="ARBA" id="ARBA00023277"/>
    </source>
</evidence>
<keyword evidence="5" id="KW-0119">Carbohydrate metabolism</keyword>
<keyword evidence="4" id="KW-0378">Hydrolase</keyword>
<dbReference type="GO" id="GO:0052861">
    <property type="term" value="F:endo-1,3(4)-beta-glucanase activity"/>
    <property type="evidence" value="ECO:0007669"/>
    <property type="project" value="InterPro"/>
</dbReference>
<dbReference type="AlphaFoldDB" id="A0A5J5C1R3"/>
<comment type="catalytic activity">
    <reaction evidence="1">
        <text>Hydrolysis of (1-&gt;3)-beta-D-glucosidic linkages in (1-&gt;3)-beta-D-glucans.</text>
        <dbReference type="EC" id="3.2.1.39"/>
    </reaction>
</comment>
<evidence type="ECO:0000256" key="9">
    <source>
        <dbReference type="SAM" id="MobiDB-lite"/>
    </source>
</evidence>
<reference evidence="12 13" key="1">
    <citation type="submission" date="2019-09" db="EMBL/GenBank/DDBJ databases">
        <title>A chromosome-level genome assembly of the Chinese tupelo Nyssa sinensis.</title>
        <authorList>
            <person name="Yang X."/>
            <person name="Kang M."/>
            <person name="Yang Y."/>
            <person name="Xiong H."/>
            <person name="Wang M."/>
            <person name="Zhang Z."/>
            <person name="Wang Z."/>
            <person name="Wu H."/>
            <person name="Ma T."/>
            <person name="Liu J."/>
            <person name="Xi Z."/>
        </authorList>
    </citation>
    <scope>NUCLEOTIDE SEQUENCE [LARGE SCALE GENOMIC DNA]</scope>
    <source>
        <strain evidence="12">J267</strain>
        <tissue evidence="12">Leaf</tissue>
    </source>
</reference>
<evidence type="ECO:0000256" key="1">
    <source>
        <dbReference type="ARBA" id="ARBA00000382"/>
    </source>
</evidence>
<evidence type="ECO:0000313" key="12">
    <source>
        <dbReference type="EMBL" id="KAA8547837.1"/>
    </source>
</evidence>
<keyword evidence="7" id="KW-0961">Cell wall biogenesis/degradation</keyword>
<evidence type="ECO:0000256" key="2">
    <source>
        <dbReference type="ARBA" id="ARBA00010730"/>
    </source>
</evidence>
<evidence type="ECO:0000256" key="8">
    <source>
        <dbReference type="ARBA" id="ARBA00023326"/>
    </source>
</evidence>
<feature type="compositionally biased region" description="Pro residues" evidence="9">
    <location>
        <begin position="14"/>
        <end position="50"/>
    </location>
</feature>
<feature type="region of interest" description="Disordered" evidence="9">
    <location>
        <begin position="1"/>
        <end position="56"/>
    </location>
</feature>
<dbReference type="InterPro" id="IPR005200">
    <property type="entry name" value="Endo-beta-glucanase"/>
</dbReference>
<dbReference type="OrthoDB" id="4473401at2759"/>
<proteinExistence type="inferred from homology"/>
<evidence type="ECO:0000313" key="13">
    <source>
        <dbReference type="Proteomes" id="UP000325577"/>
    </source>
</evidence>
<evidence type="ECO:0000259" key="10">
    <source>
        <dbReference type="Pfam" id="PF03639"/>
    </source>
</evidence>
<evidence type="ECO:0000256" key="7">
    <source>
        <dbReference type="ARBA" id="ARBA00023316"/>
    </source>
</evidence>
<protein>
    <recommendedName>
        <fullName evidence="3">glucan endo-1,3-beta-D-glucosidase</fullName>
        <ecNumber evidence="3">3.2.1.39</ecNumber>
    </recommendedName>
</protein>
<accession>A0A5J5C1R3</accession>
<evidence type="ECO:0000256" key="4">
    <source>
        <dbReference type="ARBA" id="ARBA00022801"/>
    </source>
</evidence>
<dbReference type="Proteomes" id="UP000325577">
    <property type="component" value="Linkage Group LG1"/>
</dbReference>
<dbReference type="PANTHER" id="PTHR31983">
    <property type="entry name" value="ENDO-1,3(4)-BETA-GLUCANASE 1"/>
    <property type="match status" value="1"/>
</dbReference>
<feature type="domain" description="Glycosyl hydrolase family 81 C-terminal" evidence="11">
    <location>
        <begin position="203"/>
        <end position="554"/>
    </location>
</feature>
<feature type="compositionally biased region" description="Basic residues" evidence="9">
    <location>
        <begin position="1"/>
        <end position="13"/>
    </location>
</feature>
<keyword evidence="8" id="KW-0624">Polysaccharide degradation</keyword>
<dbReference type="GO" id="GO:0071555">
    <property type="term" value="P:cell wall organization"/>
    <property type="evidence" value="ECO:0007669"/>
    <property type="project" value="UniProtKB-KW"/>
</dbReference>
<dbReference type="EC" id="3.2.1.39" evidence="3"/>
<organism evidence="12 13">
    <name type="scientific">Nyssa sinensis</name>
    <dbReference type="NCBI Taxonomy" id="561372"/>
    <lineage>
        <taxon>Eukaryota</taxon>
        <taxon>Viridiplantae</taxon>
        <taxon>Streptophyta</taxon>
        <taxon>Embryophyta</taxon>
        <taxon>Tracheophyta</taxon>
        <taxon>Spermatophyta</taxon>
        <taxon>Magnoliopsida</taxon>
        <taxon>eudicotyledons</taxon>
        <taxon>Gunneridae</taxon>
        <taxon>Pentapetalae</taxon>
        <taxon>asterids</taxon>
        <taxon>Cornales</taxon>
        <taxon>Nyssaceae</taxon>
        <taxon>Nyssa</taxon>
    </lineage>
</organism>
<dbReference type="GO" id="GO:0042973">
    <property type="term" value="F:glucan endo-1,3-beta-D-glucosidase activity"/>
    <property type="evidence" value="ECO:0007669"/>
    <property type="project" value="UniProtKB-EC"/>
</dbReference>
<dbReference type="PANTHER" id="PTHR31983:SF0">
    <property type="entry name" value="GLUCAN ENDO-1,3-BETA-D-GLUCOSIDASE 2"/>
    <property type="match status" value="1"/>
</dbReference>
<keyword evidence="6" id="KW-0326">Glycosidase</keyword>
<gene>
    <name evidence="12" type="ORF">F0562_004266</name>
</gene>
<dbReference type="Pfam" id="PF03639">
    <property type="entry name" value="Glyco_hydro_81"/>
    <property type="match status" value="1"/>
</dbReference>
<name>A0A5J5C1R3_9ASTE</name>
<dbReference type="EMBL" id="CM018032">
    <property type="protein sequence ID" value="KAA8547837.1"/>
    <property type="molecule type" value="Genomic_DNA"/>
</dbReference>
<keyword evidence="13" id="KW-1185">Reference proteome</keyword>
<dbReference type="InterPro" id="IPR040451">
    <property type="entry name" value="GH81_N"/>
</dbReference>
<dbReference type="Pfam" id="PF17652">
    <property type="entry name" value="Glyco_hydro81C"/>
    <property type="match status" value="1"/>
</dbReference>
<evidence type="ECO:0000259" key="11">
    <source>
        <dbReference type="Pfam" id="PF17652"/>
    </source>
</evidence>
<evidence type="ECO:0000256" key="6">
    <source>
        <dbReference type="ARBA" id="ARBA00023295"/>
    </source>
</evidence>
<evidence type="ECO:0000256" key="3">
    <source>
        <dbReference type="ARBA" id="ARBA00012780"/>
    </source>
</evidence>
<sequence>MGNKGSRRRRRRSPSPPRRPPSPPRRSPSPPPSLVLPSPPPSPPPPPQPTYPFLFPQTQSSVLPDPSLFFSSHLLPSPLPTNSFFQNFVLKNGIIRIAILPDSDPRYETILDRFSSCYPVSGDAMFTKPYCLEYKWEKKGWGDLLMLAHPLHLRLLSANGSQITVLEDFKYKSIDGELIGVVGDLWVLKTGPISISWHSVSGIKEESYPEIIDALCKDVQALNSTTISATSSHSHGKLIARAARFALIAEEVCYPEVIPTILNYLKDKIEPWLDGTFDGNSFLYDKKWGGIVTKQGLLDSGADFGFGIYNDHHYHLGYFLYAIAVLAKIDPAWGRKYRPQAYSLMADFMNLGRRANSNYPQLRCFDLWKLHSWAGGLTEFADGRHQESTSQAVNAYYSAALLGLAYGDTHLVAIGSTLSAMEIQSAQNWWHVREGDIMYAEDFTRENRMVGVLWANKRDSGLWFAPPEWRECRLGIQSLPLLPISEVLFSDVGFVKELVQWTLPALEREGVGDGWKGFVYALEGIYDKVSALDKIKNLNGFDDGNSLTNLLWWIHSREYEKEEGNEGEGRLCWFGLYYH</sequence>
<comment type="similarity">
    <text evidence="2">Belongs to the glycosyl hydrolase 81 family.</text>
</comment>
<dbReference type="PROSITE" id="PS52008">
    <property type="entry name" value="GH81"/>
    <property type="match status" value="1"/>
</dbReference>
<dbReference type="InterPro" id="IPR040720">
    <property type="entry name" value="GH81_C"/>
</dbReference>
<dbReference type="GO" id="GO:0000272">
    <property type="term" value="P:polysaccharide catabolic process"/>
    <property type="evidence" value="ECO:0007669"/>
    <property type="project" value="UniProtKB-KW"/>
</dbReference>
<feature type="domain" description="Glycosyl hydrolase family 81 N-terminal" evidence="10">
    <location>
        <begin position="92"/>
        <end position="197"/>
    </location>
</feature>